<dbReference type="Gene3D" id="3.90.800.10">
    <property type="entry name" value="Glutamyl-tRNA Synthetase, Domain 3"/>
    <property type="match status" value="1"/>
</dbReference>
<evidence type="ECO:0000256" key="8">
    <source>
        <dbReference type="ARBA" id="ARBA00023146"/>
    </source>
</evidence>
<accession>A0ABT2YAK5</accession>
<evidence type="ECO:0000256" key="4">
    <source>
        <dbReference type="ARBA" id="ARBA00022598"/>
    </source>
</evidence>
<evidence type="ECO:0000256" key="10">
    <source>
        <dbReference type="NCBIfam" id="TIGR00440"/>
    </source>
</evidence>
<dbReference type="InterPro" id="IPR004514">
    <property type="entry name" value="Gln-tRNA-synth"/>
</dbReference>
<feature type="domain" description="tRNA synthetases class I (E and Q) anti-codon binding" evidence="14">
    <location>
        <begin position="500"/>
        <end position="572"/>
    </location>
</feature>
<evidence type="ECO:0000259" key="12">
    <source>
        <dbReference type="Pfam" id="PF00749"/>
    </source>
</evidence>
<keyword evidence="8 11" id="KW-0030">Aminoacyl-tRNA synthetase</keyword>
<dbReference type="Gene3D" id="1.10.1160.10">
    <property type="entry name" value="Glutamyl-trna Synthetase, Domain 2"/>
    <property type="match status" value="1"/>
</dbReference>
<evidence type="ECO:0000256" key="3">
    <source>
        <dbReference type="ARBA" id="ARBA00022490"/>
    </source>
</evidence>
<dbReference type="InterPro" id="IPR001412">
    <property type="entry name" value="aa-tRNA-synth_I_CS"/>
</dbReference>
<comment type="caution">
    <text evidence="15">The sequence shown here is derived from an EMBL/GenBank/DDBJ whole genome shotgun (WGS) entry which is preliminary data.</text>
</comment>
<evidence type="ECO:0000256" key="6">
    <source>
        <dbReference type="ARBA" id="ARBA00022840"/>
    </source>
</evidence>
<evidence type="ECO:0000313" key="15">
    <source>
        <dbReference type="EMBL" id="MCV2367342.1"/>
    </source>
</evidence>
<dbReference type="Gene3D" id="3.40.50.620">
    <property type="entry name" value="HUPs"/>
    <property type="match status" value="1"/>
</dbReference>
<keyword evidence="4 11" id="KW-0436">Ligase</keyword>
<dbReference type="SUPFAM" id="SSF52374">
    <property type="entry name" value="Nucleotidylyl transferase"/>
    <property type="match status" value="1"/>
</dbReference>
<dbReference type="Proteomes" id="UP001209701">
    <property type="component" value="Unassembled WGS sequence"/>
</dbReference>
<dbReference type="InterPro" id="IPR011035">
    <property type="entry name" value="Ribosomal_bL25/Gln-tRNA_synth"/>
</dbReference>
<dbReference type="InterPro" id="IPR020061">
    <property type="entry name" value="Glu_tRNA_lig_a-bdl"/>
</dbReference>
<dbReference type="Gene3D" id="2.40.240.10">
    <property type="entry name" value="Ribosomal Protein L25, Chain P"/>
    <property type="match status" value="2"/>
</dbReference>
<dbReference type="InterPro" id="IPR020056">
    <property type="entry name" value="Rbsml_bL25/Gln-tRNA_synth_N"/>
</dbReference>
<evidence type="ECO:0000256" key="1">
    <source>
        <dbReference type="ARBA" id="ARBA00005594"/>
    </source>
</evidence>
<dbReference type="NCBIfam" id="TIGR00440">
    <property type="entry name" value="glnS"/>
    <property type="match status" value="1"/>
</dbReference>
<dbReference type="Pfam" id="PF03950">
    <property type="entry name" value="tRNA-synt_1c_C"/>
    <property type="match status" value="1"/>
</dbReference>
<evidence type="ECO:0000256" key="9">
    <source>
        <dbReference type="ARBA" id="ARBA00048270"/>
    </source>
</evidence>
<evidence type="ECO:0000313" key="16">
    <source>
        <dbReference type="Proteomes" id="UP001209701"/>
    </source>
</evidence>
<feature type="domain" description="Glutamyl/glutaminyl-tRNA synthetase class Ib anti-codon binding" evidence="13">
    <location>
        <begin position="376"/>
        <end position="479"/>
    </location>
</feature>
<evidence type="ECO:0000256" key="7">
    <source>
        <dbReference type="ARBA" id="ARBA00022917"/>
    </source>
</evidence>
<dbReference type="NCBIfam" id="NF011291">
    <property type="entry name" value="PRK14703.1"/>
    <property type="match status" value="1"/>
</dbReference>
<keyword evidence="7 11" id="KW-0648">Protein biosynthesis</keyword>
<dbReference type="InterPro" id="IPR020058">
    <property type="entry name" value="Glu/Gln-tRNA-synth_Ib_cat-dom"/>
</dbReference>
<dbReference type="EC" id="6.1.1.18" evidence="2 10"/>
<dbReference type="InterPro" id="IPR049437">
    <property type="entry name" value="tRNA-synt_1c_C2"/>
</dbReference>
<sequence>MSHPSDDNKPAPGNNFLRSIIERDLAQTGQPERHFAGTPGDAAHHAAGPLDAAKIRTRFPPEPNGYLHIGHAKSICLNFGMARDYGGICHLRFDDTNPEKEEQEYVDAIQEMVAWLGWDWHSGGTSHLFFASNYFDFMYRAAEHLVTAGLAYVDEQTPEEMRANRGDFGRPGVNSPFRARTPAENLARFREMKDGQHADGAMILRAKIDMAAPNINLRDPALYRIRRATHHNTGDQWCIYPMYTFAHPIEDALERITHSLCTLEFEDQRPFYDWLLGHLAEGGLLAHPLPHQYEFGRLNLTYVVTSKRKLRQLVDEGHVDGWDDPRLPTLVGMRRRGYTATSIRNMVEATGVTKSNAWLDYSVMDGCLRADLEGKAARACAVLDPLKLKLTNWVELFGSSSHVERSSAPAHPQLAELGQREFGLGHEVWIERDDFMEVPVKGYHRLFPGNRTRLKYGYVIECTGCEKDAEGQITAVLATVVPDTKSGTPGADAVKVKSAITWVSVHEAVEAELRLYDRLFTIEQPDAGDGDYLSFINPQSRRVVTGYLEPSLAKVPAGTHFQFERHGYFVADRVDHQAGKPVFNKITGLKDGWSK</sequence>
<dbReference type="SUPFAM" id="SSF50715">
    <property type="entry name" value="Ribosomal protein L25-like"/>
    <property type="match status" value="1"/>
</dbReference>
<comment type="similarity">
    <text evidence="1 11">Belongs to the class-I aminoacyl-tRNA synthetase family.</text>
</comment>
<gene>
    <name evidence="15" type="ORF">LNV07_04450</name>
</gene>
<dbReference type="GO" id="GO:0016874">
    <property type="term" value="F:ligase activity"/>
    <property type="evidence" value="ECO:0007669"/>
    <property type="project" value="UniProtKB-KW"/>
</dbReference>
<evidence type="ECO:0000259" key="14">
    <source>
        <dbReference type="Pfam" id="PF20974"/>
    </source>
</evidence>
<feature type="domain" description="Glutamyl/glutaminyl-tRNA synthetase class Ib catalytic" evidence="12">
    <location>
        <begin position="54"/>
        <end position="358"/>
    </location>
</feature>
<evidence type="ECO:0000256" key="11">
    <source>
        <dbReference type="RuleBase" id="RU363037"/>
    </source>
</evidence>
<dbReference type="PANTHER" id="PTHR43097:SF5">
    <property type="entry name" value="GLUTAMATE--TRNA LIGASE"/>
    <property type="match status" value="1"/>
</dbReference>
<comment type="catalytic activity">
    <reaction evidence="9">
        <text>tRNA(Gln) + L-glutamine + ATP = L-glutaminyl-tRNA(Gln) + AMP + diphosphate</text>
        <dbReference type="Rhea" id="RHEA:20121"/>
        <dbReference type="Rhea" id="RHEA-COMP:9662"/>
        <dbReference type="Rhea" id="RHEA-COMP:9681"/>
        <dbReference type="ChEBI" id="CHEBI:30616"/>
        <dbReference type="ChEBI" id="CHEBI:33019"/>
        <dbReference type="ChEBI" id="CHEBI:58359"/>
        <dbReference type="ChEBI" id="CHEBI:78442"/>
        <dbReference type="ChEBI" id="CHEBI:78521"/>
        <dbReference type="ChEBI" id="CHEBI:456215"/>
        <dbReference type="EC" id="6.1.1.18"/>
    </reaction>
</comment>
<dbReference type="RefSeq" id="WP_263569970.1">
    <property type="nucleotide sequence ID" value="NZ_JAJIRN010000002.1"/>
</dbReference>
<dbReference type="InterPro" id="IPR014729">
    <property type="entry name" value="Rossmann-like_a/b/a_fold"/>
</dbReference>
<dbReference type="PROSITE" id="PS00178">
    <property type="entry name" value="AA_TRNA_LIGASE_I"/>
    <property type="match status" value="1"/>
</dbReference>
<keyword evidence="5 11" id="KW-0547">Nucleotide-binding</keyword>
<dbReference type="EMBL" id="JAJIRN010000002">
    <property type="protein sequence ID" value="MCV2367342.1"/>
    <property type="molecule type" value="Genomic_DNA"/>
</dbReference>
<dbReference type="Pfam" id="PF00749">
    <property type="entry name" value="tRNA-synt_1c"/>
    <property type="match status" value="1"/>
</dbReference>
<evidence type="ECO:0000256" key="2">
    <source>
        <dbReference type="ARBA" id="ARBA00012836"/>
    </source>
</evidence>
<protein>
    <recommendedName>
        <fullName evidence="2 10">Glutamine--tRNA ligase</fullName>
        <ecNumber evidence="2 10">6.1.1.18</ecNumber>
    </recommendedName>
</protein>
<reference evidence="15 16" key="1">
    <citation type="submission" date="2021-11" db="EMBL/GenBank/DDBJ databases">
        <authorList>
            <person name="Liang Q."/>
            <person name="Mou H."/>
            <person name="Liu Z."/>
        </authorList>
    </citation>
    <scope>NUCLEOTIDE SEQUENCE [LARGE SCALE GENOMIC DNA]</scope>
    <source>
        <strain evidence="15 16">CHU3</strain>
    </source>
</reference>
<name>A0ABT2YAK5_9BURK</name>
<keyword evidence="6 11" id="KW-0067">ATP-binding</keyword>
<dbReference type="PRINTS" id="PR00987">
    <property type="entry name" value="TRNASYNTHGLU"/>
</dbReference>
<keyword evidence="16" id="KW-1185">Reference proteome</keyword>
<evidence type="ECO:0000259" key="13">
    <source>
        <dbReference type="Pfam" id="PF03950"/>
    </source>
</evidence>
<keyword evidence="3" id="KW-0963">Cytoplasm</keyword>
<organism evidence="15 16">
    <name type="scientific">Roseateles oligotrophus</name>
    <dbReference type="NCBI Taxonomy" id="1769250"/>
    <lineage>
        <taxon>Bacteria</taxon>
        <taxon>Pseudomonadati</taxon>
        <taxon>Pseudomonadota</taxon>
        <taxon>Betaproteobacteria</taxon>
        <taxon>Burkholderiales</taxon>
        <taxon>Sphaerotilaceae</taxon>
        <taxon>Roseateles</taxon>
    </lineage>
</organism>
<dbReference type="PANTHER" id="PTHR43097">
    <property type="entry name" value="GLUTAMINE-TRNA LIGASE"/>
    <property type="match status" value="1"/>
</dbReference>
<dbReference type="InterPro" id="IPR050132">
    <property type="entry name" value="Gln/Glu-tRNA_Ligase"/>
</dbReference>
<dbReference type="InterPro" id="IPR000924">
    <property type="entry name" value="Glu/Gln-tRNA-synth"/>
</dbReference>
<dbReference type="InterPro" id="IPR020059">
    <property type="entry name" value="Glu/Gln-tRNA-synth_Ib_codon-bd"/>
</dbReference>
<dbReference type="Pfam" id="PF20974">
    <property type="entry name" value="tRNA-synt_1c_C2"/>
    <property type="match status" value="1"/>
</dbReference>
<evidence type="ECO:0000256" key="5">
    <source>
        <dbReference type="ARBA" id="ARBA00022741"/>
    </source>
</evidence>
<proteinExistence type="inferred from homology"/>